<name>R7QN50_CHOCR</name>
<dbReference type="EMBL" id="HG002094">
    <property type="protein sequence ID" value="CDF39932.1"/>
    <property type="molecule type" value="Genomic_DNA"/>
</dbReference>
<dbReference type="GeneID" id="17317941"/>
<gene>
    <name evidence="2" type="ORF">CHC_T00006892001</name>
</gene>
<keyword evidence="3" id="KW-1185">Reference proteome</keyword>
<accession>R7QN50</accession>
<proteinExistence type="predicted"/>
<evidence type="ECO:0000256" key="1">
    <source>
        <dbReference type="SAM" id="MobiDB-lite"/>
    </source>
</evidence>
<evidence type="ECO:0000313" key="3">
    <source>
        <dbReference type="Proteomes" id="UP000012073"/>
    </source>
</evidence>
<protein>
    <submittedName>
        <fullName evidence="2">Uncharacterized protein</fullName>
    </submittedName>
</protein>
<feature type="compositionally biased region" description="Basic and acidic residues" evidence="1">
    <location>
        <begin position="14"/>
        <end position="27"/>
    </location>
</feature>
<dbReference type="AlphaFoldDB" id="R7QN50"/>
<dbReference type="Proteomes" id="UP000012073">
    <property type="component" value="Unassembled WGS sequence"/>
</dbReference>
<reference evidence="3" key="1">
    <citation type="journal article" date="2013" name="Proc. Natl. Acad. Sci. U.S.A.">
        <title>Genome structure and metabolic features in the red seaweed Chondrus crispus shed light on evolution of the Archaeplastida.</title>
        <authorList>
            <person name="Collen J."/>
            <person name="Porcel B."/>
            <person name="Carre W."/>
            <person name="Ball S.G."/>
            <person name="Chaparro C."/>
            <person name="Tonon T."/>
            <person name="Barbeyron T."/>
            <person name="Michel G."/>
            <person name="Noel B."/>
            <person name="Valentin K."/>
            <person name="Elias M."/>
            <person name="Artiguenave F."/>
            <person name="Arun A."/>
            <person name="Aury J.M."/>
            <person name="Barbosa-Neto J.F."/>
            <person name="Bothwell J.H."/>
            <person name="Bouget F.Y."/>
            <person name="Brillet L."/>
            <person name="Cabello-Hurtado F."/>
            <person name="Capella-Gutierrez S."/>
            <person name="Charrier B."/>
            <person name="Cladiere L."/>
            <person name="Cock J.M."/>
            <person name="Coelho S.M."/>
            <person name="Colleoni C."/>
            <person name="Czjzek M."/>
            <person name="Da Silva C."/>
            <person name="Delage L."/>
            <person name="Denoeud F."/>
            <person name="Deschamps P."/>
            <person name="Dittami S.M."/>
            <person name="Gabaldon T."/>
            <person name="Gachon C.M."/>
            <person name="Groisillier A."/>
            <person name="Herve C."/>
            <person name="Jabbari K."/>
            <person name="Katinka M."/>
            <person name="Kloareg B."/>
            <person name="Kowalczyk N."/>
            <person name="Labadie K."/>
            <person name="Leblanc C."/>
            <person name="Lopez P.J."/>
            <person name="McLachlan D.H."/>
            <person name="Meslet-Cladiere L."/>
            <person name="Moustafa A."/>
            <person name="Nehr Z."/>
            <person name="Nyvall Collen P."/>
            <person name="Panaud O."/>
            <person name="Partensky F."/>
            <person name="Poulain J."/>
            <person name="Rensing S.A."/>
            <person name="Rousvoal S."/>
            <person name="Samson G."/>
            <person name="Symeonidi A."/>
            <person name="Weissenbach J."/>
            <person name="Zambounis A."/>
            <person name="Wincker P."/>
            <person name="Boyen C."/>
        </authorList>
    </citation>
    <scope>NUCLEOTIDE SEQUENCE [LARGE SCALE GENOMIC DNA]</scope>
    <source>
        <strain evidence="3">cv. Stackhouse</strain>
    </source>
</reference>
<dbReference type="KEGG" id="ccp:CHC_T00006892001"/>
<organism evidence="2 3">
    <name type="scientific">Chondrus crispus</name>
    <name type="common">Carrageen Irish moss</name>
    <name type="synonym">Polymorpha crispa</name>
    <dbReference type="NCBI Taxonomy" id="2769"/>
    <lineage>
        <taxon>Eukaryota</taxon>
        <taxon>Rhodophyta</taxon>
        <taxon>Florideophyceae</taxon>
        <taxon>Rhodymeniophycidae</taxon>
        <taxon>Gigartinales</taxon>
        <taxon>Gigartinaceae</taxon>
        <taxon>Chondrus</taxon>
    </lineage>
</organism>
<feature type="region of interest" description="Disordered" evidence="1">
    <location>
        <begin position="1"/>
        <end position="33"/>
    </location>
</feature>
<dbReference type="Gramene" id="CDF39932">
    <property type="protein sequence ID" value="CDF39932"/>
    <property type="gene ID" value="CHC_T00006892001"/>
</dbReference>
<sequence>MQRKQRYRATLQGKGKEKDDEEQERKRSQPKATVPVRALQLTLMALPSLFHHWKKRSRLFCQKKNFVVLSRMTS</sequence>
<evidence type="ECO:0000313" key="2">
    <source>
        <dbReference type="EMBL" id="CDF39932.1"/>
    </source>
</evidence>
<dbReference type="RefSeq" id="XP_005710226.1">
    <property type="nucleotide sequence ID" value="XM_005710169.1"/>
</dbReference>